<name>C6H4B0_AJECH</name>
<organism evidence="2 3">
    <name type="scientific">Ajellomyces capsulatus (strain H143)</name>
    <name type="common">Darling's disease fungus</name>
    <name type="synonym">Histoplasma capsulatum</name>
    <dbReference type="NCBI Taxonomy" id="544712"/>
    <lineage>
        <taxon>Eukaryota</taxon>
        <taxon>Fungi</taxon>
        <taxon>Dikarya</taxon>
        <taxon>Ascomycota</taxon>
        <taxon>Pezizomycotina</taxon>
        <taxon>Eurotiomycetes</taxon>
        <taxon>Eurotiomycetidae</taxon>
        <taxon>Onygenales</taxon>
        <taxon>Ajellomycetaceae</taxon>
        <taxon>Histoplasma</taxon>
    </lineage>
</organism>
<gene>
    <name evidence="2" type="ORF">HCDG_00191</name>
</gene>
<dbReference type="Proteomes" id="UP000002624">
    <property type="component" value="Unassembled WGS sequence"/>
</dbReference>
<dbReference type="HOGENOM" id="CLU_2072478_0_0_1"/>
<proteinExistence type="predicted"/>
<evidence type="ECO:0000313" key="2">
    <source>
        <dbReference type="EMBL" id="EER44612.1"/>
    </source>
</evidence>
<evidence type="ECO:0000313" key="3">
    <source>
        <dbReference type="Proteomes" id="UP000002624"/>
    </source>
</evidence>
<reference evidence="3" key="1">
    <citation type="submission" date="2009-05" db="EMBL/GenBank/DDBJ databases">
        <title>The genome sequence of Ajellomyces capsulatus strain H143.</title>
        <authorList>
            <person name="Champion M."/>
            <person name="Cuomo C.A."/>
            <person name="Ma L.-J."/>
            <person name="Henn M.R."/>
            <person name="Sil A."/>
            <person name="Goldman B."/>
            <person name="Young S.K."/>
            <person name="Kodira C.D."/>
            <person name="Zeng Q."/>
            <person name="Koehrsen M."/>
            <person name="Alvarado L."/>
            <person name="Berlin A.M."/>
            <person name="Borenstein D."/>
            <person name="Chen Z."/>
            <person name="Engels R."/>
            <person name="Freedman E."/>
            <person name="Gellesch M."/>
            <person name="Goldberg J."/>
            <person name="Griggs A."/>
            <person name="Gujja S."/>
            <person name="Heiman D.I."/>
            <person name="Hepburn T.A."/>
            <person name="Howarth C."/>
            <person name="Jen D."/>
            <person name="Larson L."/>
            <person name="Lewis B."/>
            <person name="Mehta T."/>
            <person name="Park D."/>
            <person name="Pearson M."/>
            <person name="Roberts A."/>
            <person name="Saif S."/>
            <person name="Shea T.D."/>
            <person name="Shenoy N."/>
            <person name="Sisk P."/>
            <person name="Stolte C."/>
            <person name="Sykes S."/>
            <person name="Walk T."/>
            <person name="White J."/>
            <person name="Yandava C."/>
            <person name="Klein B."/>
            <person name="McEwen J.G."/>
            <person name="Puccia R."/>
            <person name="Goldman G.H."/>
            <person name="Felipe M.S."/>
            <person name="Nino-Vega G."/>
            <person name="San-Blas G."/>
            <person name="Taylor J.W."/>
            <person name="Mendoza L."/>
            <person name="Galagan J.E."/>
            <person name="Nusbaum C."/>
            <person name="Birren B.W."/>
        </authorList>
    </citation>
    <scope>NUCLEOTIDE SEQUENCE [LARGE SCALE GENOMIC DNA]</scope>
    <source>
        <strain evidence="3">H143</strain>
    </source>
</reference>
<sequence>MASPPLLLVVKMIVMSKQQSPQSMRVLSSHSQFSPRRGRGALFRARNPQERQENGGTTSFLSTKHELKPSAVLCDNKNNNKVRHITHCTMFNGEREEYHQGTIHSFNSLGNVDMLRTY</sequence>
<dbReference type="VEuPathDB" id="FungiDB:HCDG_00191"/>
<feature type="region of interest" description="Disordered" evidence="1">
    <location>
        <begin position="19"/>
        <end position="62"/>
    </location>
</feature>
<protein>
    <submittedName>
        <fullName evidence="2">Uncharacterized protein</fullName>
    </submittedName>
</protein>
<evidence type="ECO:0000256" key="1">
    <source>
        <dbReference type="SAM" id="MobiDB-lite"/>
    </source>
</evidence>
<accession>C6H4B0</accession>
<dbReference type="AlphaFoldDB" id="C6H4B0"/>
<feature type="compositionally biased region" description="Polar residues" evidence="1">
    <location>
        <begin position="19"/>
        <end position="34"/>
    </location>
</feature>
<dbReference type="EMBL" id="GG692419">
    <property type="protein sequence ID" value="EER44612.1"/>
    <property type="molecule type" value="Genomic_DNA"/>
</dbReference>